<proteinExistence type="predicted"/>
<keyword evidence="3" id="KW-1185">Reference proteome</keyword>
<reference evidence="3" key="1">
    <citation type="submission" date="2016-10" db="EMBL/GenBank/DDBJ databases">
        <authorList>
            <person name="Varghese N."/>
            <person name="Submissions S."/>
        </authorList>
    </citation>
    <scope>NUCLEOTIDE SEQUENCE [LARGE SCALE GENOMIC DNA]</scope>
    <source>
        <strain evidence="3">DSM 23445</strain>
    </source>
</reference>
<gene>
    <name evidence="2" type="ORF">SAMN04489724_0120</name>
</gene>
<evidence type="ECO:0000313" key="3">
    <source>
        <dbReference type="Proteomes" id="UP000199673"/>
    </source>
</evidence>
<dbReference type="NCBIfam" id="TIGR03779">
    <property type="entry name" value="Bac_Flav_CT_M"/>
    <property type="match status" value="1"/>
</dbReference>
<accession>A0A1I7E5K3</accession>
<name>A0A1I7E5K3_9BACT</name>
<feature type="domain" description="Conjugative transposon TraM C-terminal" evidence="1">
    <location>
        <begin position="263"/>
        <end position="406"/>
    </location>
</feature>
<sequence>MQQLTDKQKKERKFLLALPILTLPFLCLAFWAMGGGSGEPSIGEQQQGLNMTLPEAQVESPALTKLESYEQAEVKASKVREQRRMDPFAESAIEEEDASPRFIVPIGQESRLQETENEVQEKMFTLEKLLNQPDVQQKPAVQVIGSVETEEPGKLSDSADPDLQRLEALMASVTGPGLEDPEMERIDAMLDKLLDVQHPQRVHERMSQTNDQERKPVFAVSLDQDDPQADSPKESVYSGRERNGFYSLESETPLSFARVRPAIAAQVTKDQEVVTGASIEMELTQSMFIDGVEFSAGTPITGVCTLDGERLTIAVRSIRSGNLIVPVDLEVVDLDALPGIKIPNAITRDAVKQGAGEGIQSMNRIGMSSSWEAQASMAGMETVKGILSKKAKLVKVMVKAGHPLLLSDQSVN</sequence>
<dbReference type="EMBL" id="FPBF01000010">
    <property type="protein sequence ID" value="SFU19218.1"/>
    <property type="molecule type" value="Genomic_DNA"/>
</dbReference>
<protein>
    <submittedName>
        <fullName evidence="2">Bacteroides conjugative transposon TraM protein</fullName>
    </submittedName>
</protein>
<dbReference type="Pfam" id="PF12508">
    <property type="entry name" value="Transposon_TraM"/>
    <property type="match status" value="1"/>
</dbReference>
<organism evidence="2 3">
    <name type="scientific">Algoriphagus locisalis</name>
    <dbReference type="NCBI Taxonomy" id="305507"/>
    <lineage>
        <taxon>Bacteria</taxon>
        <taxon>Pseudomonadati</taxon>
        <taxon>Bacteroidota</taxon>
        <taxon>Cytophagia</taxon>
        <taxon>Cytophagales</taxon>
        <taxon>Cyclobacteriaceae</taxon>
        <taxon>Algoriphagus</taxon>
    </lineage>
</organism>
<dbReference type="RefSeq" id="WP_091698160.1">
    <property type="nucleotide sequence ID" value="NZ_FPBF01000010.1"/>
</dbReference>
<dbReference type="OrthoDB" id="1453786at2"/>
<evidence type="ECO:0000313" key="2">
    <source>
        <dbReference type="EMBL" id="SFU19218.1"/>
    </source>
</evidence>
<dbReference type="Proteomes" id="UP000199673">
    <property type="component" value="Unassembled WGS sequence"/>
</dbReference>
<evidence type="ECO:0000259" key="1">
    <source>
        <dbReference type="Pfam" id="PF12508"/>
    </source>
</evidence>
<dbReference type="AlphaFoldDB" id="A0A1I7E5K3"/>
<dbReference type="InterPro" id="IPR022187">
    <property type="entry name" value="Conjug_transposon_TraM"/>
</dbReference>
<dbReference type="InterPro" id="IPR055407">
    <property type="entry name" value="TraM_C"/>
</dbReference>
<dbReference type="STRING" id="305507.SAMN04489724_0120"/>